<comment type="caution">
    <text evidence="16">Lacks conserved residue(s) required for the propagation of feature annotation.</text>
</comment>
<dbReference type="CDD" id="cd04725">
    <property type="entry name" value="OMP_decarboxylase_like"/>
    <property type="match status" value="1"/>
</dbReference>
<evidence type="ECO:0000256" key="2">
    <source>
        <dbReference type="ARBA" id="ARBA00004861"/>
    </source>
</evidence>
<dbReference type="GO" id="GO:0004588">
    <property type="term" value="F:orotate phosphoribosyltransferase activity"/>
    <property type="evidence" value="ECO:0007669"/>
    <property type="project" value="UniProtKB-UniRule"/>
</dbReference>
<comment type="catalytic activity">
    <reaction evidence="16">
        <text>orotidine 5'-phosphate + diphosphate = orotate + 5-phospho-alpha-D-ribose 1-diphosphate</text>
        <dbReference type="Rhea" id="RHEA:10380"/>
        <dbReference type="ChEBI" id="CHEBI:30839"/>
        <dbReference type="ChEBI" id="CHEBI:33019"/>
        <dbReference type="ChEBI" id="CHEBI:57538"/>
        <dbReference type="ChEBI" id="CHEBI:58017"/>
        <dbReference type="EC" id="2.4.2.10"/>
    </reaction>
</comment>
<dbReference type="Pfam" id="PF00156">
    <property type="entry name" value="Pribosyltran"/>
    <property type="match status" value="1"/>
</dbReference>
<feature type="binding site" evidence="15 18">
    <location>
        <position position="126"/>
    </location>
    <ligand>
        <name>substrate</name>
    </ligand>
</feature>
<keyword evidence="8 16" id="KW-0808">Transferase</keyword>
<dbReference type="InterPro" id="IPR004467">
    <property type="entry name" value="Or_phspho_trans_dom"/>
</dbReference>
<reference evidence="20" key="1">
    <citation type="submission" date="2019-11" db="EMBL/GenBank/DDBJ databases">
        <authorList>
            <person name="Feng L."/>
        </authorList>
    </citation>
    <scope>NUCLEOTIDE SEQUENCE</scope>
    <source>
        <strain evidence="20">EFaeciumLFYP64</strain>
    </source>
</reference>
<keyword evidence="10 15" id="KW-0665">Pyrimidine biosynthesis</keyword>
<comment type="subunit">
    <text evidence="6 15">Homodimer.</text>
</comment>
<evidence type="ECO:0000256" key="10">
    <source>
        <dbReference type="ARBA" id="ARBA00022975"/>
    </source>
</evidence>
<dbReference type="GO" id="GO:0006207">
    <property type="term" value="P:'de novo' pyrimidine nucleobase biosynthetic process"/>
    <property type="evidence" value="ECO:0007669"/>
    <property type="project" value="InterPro"/>
</dbReference>
<keyword evidence="11 15" id="KW-0456">Lyase</keyword>
<feature type="binding site" evidence="15 18">
    <location>
        <position position="36"/>
    </location>
    <ligand>
        <name>substrate</name>
    </ligand>
</feature>
<dbReference type="Gene3D" id="3.20.20.70">
    <property type="entry name" value="Aldolase class I"/>
    <property type="match status" value="1"/>
</dbReference>
<gene>
    <name evidence="15 20" type="primary">pyrF</name>
    <name evidence="16" type="synonym">pyrE</name>
    <name evidence="20" type="ORF">EFLFYP64_02273</name>
</gene>
<dbReference type="PANTHER" id="PTHR32119">
    <property type="entry name" value="OROTIDINE 5'-PHOSPHATE DECARBOXYLASE"/>
    <property type="match status" value="1"/>
</dbReference>
<comment type="similarity">
    <text evidence="4">In the N-terminal section; belongs to the purine/pyrimidine phosphoribosyltransferase family.</text>
</comment>
<feature type="active site" description="For OMPdecase activity" evidence="17">
    <location>
        <position position="65"/>
    </location>
</feature>
<dbReference type="NCBIfam" id="TIGR00336">
    <property type="entry name" value="pyrE"/>
    <property type="match status" value="1"/>
</dbReference>
<evidence type="ECO:0000256" key="6">
    <source>
        <dbReference type="ARBA" id="ARBA00011738"/>
    </source>
</evidence>
<comment type="similarity">
    <text evidence="14 15">Belongs to the OMP decarboxylase family. Type 1 subfamily.</text>
</comment>
<dbReference type="HAMAP" id="MF_01208">
    <property type="entry name" value="PyrE"/>
    <property type="match status" value="1"/>
</dbReference>
<evidence type="ECO:0000256" key="15">
    <source>
        <dbReference type="HAMAP-Rule" id="MF_01200"/>
    </source>
</evidence>
<dbReference type="InterPro" id="IPR023031">
    <property type="entry name" value="OPRT"/>
</dbReference>
<dbReference type="Pfam" id="PF00215">
    <property type="entry name" value="OMPdecase"/>
    <property type="match status" value="1"/>
</dbReference>
<dbReference type="SUPFAM" id="SSF53271">
    <property type="entry name" value="PRTase-like"/>
    <property type="match status" value="1"/>
</dbReference>
<evidence type="ECO:0000256" key="9">
    <source>
        <dbReference type="ARBA" id="ARBA00022793"/>
    </source>
</evidence>
<evidence type="ECO:0000313" key="20">
    <source>
        <dbReference type="EMBL" id="VYU43497.1"/>
    </source>
</evidence>
<dbReference type="EC" id="2.4.2.10" evidence="16"/>
<feature type="active site" description="For OMPdecase activity" evidence="17">
    <location>
        <position position="63"/>
    </location>
</feature>
<dbReference type="NCBIfam" id="NF001273">
    <property type="entry name" value="PRK00230.1"/>
    <property type="match status" value="1"/>
</dbReference>
<dbReference type="GO" id="GO:0005829">
    <property type="term" value="C:cytosol"/>
    <property type="evidence" value="ECO:0007669"/>
    <property type="project" value="TreeGrafter"/>
</dbReference>
<dbReference type="CDD" id="cd06223">
    <property type="entry name" value="PRTases_typeI"/>
    <property type="match status" value="1"/>
</dbReference>
<name>A0A6N3EXT6_ENTFC</name>
<sequence length="450" mass="49873">MNQLNQRPIIALDFSTWQEVEDFLLFFPEEEKLFVKIGMELFYQEGPEIVRYLKDAGHDVFLDLKLHDIPNTVEKAMRGLAKLGVDVTCVHAAGGIRMMEAAMRGLEEGTPEGGKRPLLLAITQLTSTSEEEMHADQLIEVPLEKSVIHYANCAKKAGLDGVVSSAWEVEAIKETAGDEFVCLTPGIRPEGTVVGDQTRIVTPSQAREIGSTFIVVGRPITQATDPYEAYRAIQTEWSQPKMNVEQSIAKDLLEIEAVFLNPSNPFTWASGIKSPIYCDNRITMSYPKVRKEIAKGLARKIKEAFPEVQVIAGTATAGIPHAAWVAEILDLPMVYIRSKAKDHGKGNQIEGRIVEGQKMVVIEDLISTGGSVLEAAEAAKREGAAILGVAAIFTYELPKGKANFEKAEIPLMTLTNYSVLIEAALEDRYIDEQELTLLKEWKKDPENWQF</sequence>
<dbReference type="InterPro" id="IPR011060">
    <property type="entry name" value="RibuloseP-bd_barrel"/>
</dbReference>
<dbReference type="PROSITE" id="PS00156">
    <property type="entry name" value="OMPDECASE"/>
    <property type="match status" value="1"/>
</dbReference>
<feature type="binding site" evidence="15 18">
    <location>
        <position position="218"/>
    </location>
    <ligand>
        <name>substrate</name>
    </ligand>
</feature>
<dbReference type="GO" id="GO:0044205">
    <property type="term" value="P:'de novo' UMP biosynthetic process"/>
    <property type="evidence" value="ECO:0007669"/>
    <property type="project" value="UniProtKB-UniRule"/>
</dbReference>
<keyword evidence="12" id="KW-0511">Multifunctional enzyme</keyword>
<keyword evidence="9 15" id="KW-0210">Decarboxylase</keyword>
<feature type="binding site" evidence="16">
    <location>
        <position position="367"/>
    </location>
    <ligand>
        <name>orotate</name>
        <dbReference type="ChEBI" id="CHEBI:30839"/>
    </ligand>
</feature>
<evidence type="ECO:0000256" key="16">
    <source>
        <dbReference type="HAMAP-Rule" id="MF_01208"/>
    </source>
</evidence>
<comment type="function">
    <text evidence="16">Catalyzes the transfer of a ribosyl phosphate group from 5-phosphoribose 1-diphosphate to orotate, leading to the formation of orotidine monophosphate (OMP).</text>
</comment>
<feature type="binding site" evidence="15 18">
    <location>
        <position position="217"/>
    </location>
    <ligand>
        <name>substrate</name>
    </ligand>
</feature>
<dbReference type="InterPro" id="IPR000836">
    <property type="entry name" value="PRTase_dom"/>
</dbReference>
<keyword evidence="7 16" id="KW-0328">Glycosyltransferase</keyword>
<evidence type="ECO:0000256" key="18">
    <source>
        <dbReference type="PIRSR" id="PIRSR614732-2"/>
    </source>
</evidence>
<organism evidence="20">
    <name type="scientific">Enterococcus faecium</name>
    <name type="common">Streptococcus faecium</name>
    <dbReference type="NCBI Taxonomy" id="1352"/>
    <lineage>
        <taxon>Bacteria</taxon>
        <taxon>Bacillati</taxon>
        <taxon>Bacillota</taxon>
        <taxon>Bacilli</taxon>
        <taxon>Lactobacillales</taxon>
        <taxon>Enterococcaceae</taxon>
        <taxon>Enterococcus</taxon>
    </lineage>
</organism>
<dbReference type="InterPro" id="IPR018089">
    <property type="entry name" value="OMPdecase_AS"/>
</dbReference>
<evidence type="ECO:0000256" key="11">
    <source>
        <dbReference type="ARBA" id="ARBA00023239"/>
    </source>
</evidence>
<dbReference type="FunFam" id="3.20.20.70:FF:000015">
    <property type="entry name" value="Orotidine 5'-phosphate decarboxylase"/>
    <property type="match status" value="1"/>
</dbReference>
<evidence type="ECO:0000259" key="19">
    <source>
        <dbReference type="SMART" id="SM00934"/>
    </source>
</evidence>
<dbReference type="GO" id="GO:0000287">
    <property type="term" value="F:magnesium ion binding"/>
    <property type="evidence" value="ECO:0007669"/>
    <property type="project" value="UniProtKB-UniRule"/>
</dbReference>
<evidence type="ECO:0000256" key="7">
    <source>
        <dbReference type="ARBA" id="ARBA00022676"/>
    </source>
</evidence>
<dbReference type="PANTHER" id="PTHR32119:SF2">
    <property type="entry name" value="OROTIDINE 5'-PHOSPHATE DECARBOXYLASE"/>
    <property type="match status" value="1"/>
</dbReference>
<dbReference type="InterPro" id="IPR001754">
    <property type="entry name" value="OMPdeCOase_dom"/>
</dbReference>
<evidence type="ECO:0000256" key="13">
    <source>
        <dbReference type="ARBA" id="ARBA00049157"/>
    </source>
</evidence>
<comment type="similarity">
    <text evidence="16">Belongs to the purine/pyrimidine phosphoribosyltransferase family. PyrE subfamily.</text>
</comment>
<dbReference type="SUPFAM" id="SSF51366">
    <property type="entry name" value="Ribulose-phoshate binding barrel"/>
    <property type="match status" value="1"/>
</dbReference>
<feature type="binding site" evidence="15">
    <location>
        <begin position="63"/>
        <end position="72"/>
    </location>
    <ligand>
        <name>substrate</name>
    </ligand>
</feature>
<feature type="binding site" evidence="15 18">
    <location>
        <position position="197"/>
    </location>
    <ligand>
        <name>substrate</name>
    </ligand>
</feature>
<evidence type="ECO:0000256" key="14">
    <source>
        <dbReference type="ARBA" id="ARBA00061012"/>
    </source>
</evidence>
<feature type="active site" description="Proton donor" evidence="15">
    <location>
        <position position="65"/>
    </location>
</feature>
<comment type="similarity">
    <text evidence="5">In the C-terminal section; belongs to the OMP decarboxylase family.</text>
</comment>
<comment type="pathway">
    <text evidence="2 15">Pyrimidine metabolism; UMP biosynthesis via de novo pathway; UMP from orotate: step 2/2.</text>
</comment>
<comment type="cofactor">
    <cofactor evidence="16">
        <name>Mg(2+)</name>
        <dbReference type="ChEBI" id="CHEBI:18420"/>
    </cofactor>
</comment>
<comment type="catalytic activity">
    <reaction evidence="13 15">
        <text>orotidine 5'-phosphate + H(+) = UMP + CO2</text>
        <dbReference type="Rhea" id="RHEA:11596"/>
        <dbReference type="ChEBI" id="CHEBI:15378"/>
        <dbReference type="ChEBI" id="CHEBI:16526"/>
        <dbReference type="ChEBI" id="CHEBI:57538"/>
        <dbReference type="ChEBI" id="CHEBI:57865"/>
        <dbReference type="EC" id="4.1.1.23"/>
    </reaction>
</comment>
<feature type="binding site" description="in other chain" evidence="16">
    <location>
        <begin position="363"/>
        <end position="371"/>
    </location>
    <ligand>
        <name>5-phospho-alpha-D-ribose 1-diphosphate</name>
        <dbReference type="ChEBI" id="CHEBI:58017"/>
        <note>ligand shared between dimeric partners</note>
    </ligand>
</feature>
<dbReference type="InterPro" id="IPR029057">
    <property type="entry name" value="PRTase-like"/>
</dbReference>
<dbReference type="UniPathway" id="UPA00070">
    <property type="reaction ID" value="UER00119"/>
</dbReference>
<dbReference type="AlphaFoldDB" id="A0A6N3EXT6"/>
<evidence type="ECO:0000256" key="3">
    <source>
        <dbReference type="ARBA" id="ARBA00004889"/>
    </source>
</evidence>
<accession>A0A6N3EXT6</accession>
<dbReference type="EMBL" id="CACRTQ010000059">
    <property type="protein sequence ID" value="VYU43497.1"/>
    <property type="molecule type" value="Genomic_DNA"/>
</dbReference>
<keyword evidence="16" id="KW-0460">Magnesium</keyword>
<evidence type="ECO:0000256" key="5">
    <source>
        <dbReference type="ARBA" id="ARBA00009769"/>
    </source>
</evidence>
<feature type="active site" description="For OMPdecase activity" evidence="17">
    <location>
        <position position="68"/>
    </location>
</feature>
<feature type="domain" description="Orotidine 5'-phosphate decarboxylase" evidence="19">
    <location>
        <begin position="7"/>
        <end position="233"/>
    </location>
</feature>
<feature type="binding site" evidence="16">
    <location>
        <position position="341"/>
    </location>
    <ligand>
        <name>5-phospho-alpha-D-ribose 1-diphosphate</name>
        <dbReference type="ChEBI" id="CHEBI:58017"/>
        <note>ligand shared between dimeric partners</note>
    </ligand>
</feature>
<proteinExistence type="inferred from homology"/>
<dbReference type="Gene3D" id="3.40.50.2020">
    <property type="match status" value="1"/>
</dbReference>
<comment type="function">
    <text evidence="1 15">Catalyzes the decarboxylation of orotidine 5'-monophosphate (OMP) to uridine 5'-monophosphate (UMP).</text>
</comment>
<dbReference type="GO" id="GO:0004590">
    <property type="term" value="F:orotidine-5'-phosphate decarboxylase activity"/>
    <property type="evidence" value="ECO:0007669"/>
    <property type="project" value="UniProtKB-UniRule"/>
</dbReference>
<feature type="binding site" evidence="16">
    <location>
        <position position="337"/>
    </location>
    <ligand>
        <name>5-phospho-alpha-D-ribose 1-diphosphate</name>
        <dbReference type="ChEBI" id="CHEBI:58017"/>
        <note>ligand shared between dimeric partners</note>
    </ligand>
</feature>
<dbReference type="InterPro" id="IPR047596">
    <property type="entry name" value="OMPdecase_bac"/>
</dbReference>
<evidence type="ECO:0000256" key="8">
    <source>
        <dbReference type="ARBA" id="ARBA00022679"/>
    </source>
</evidence>
<dbReference type="InterPro" id="IPR013785">
    <property type="entry name" value="Aldolase_TIM"/>
</dbReference>
<evidence type="ECO:0000256" key="17">
    <source>
        <dbReference type="PIRSR" id="PIRSR614732-1"/>
    </source>
</evidence>
<dbReference type="InterPro" id="IPR014732">
    <property type="entry name" value="OMPdecase"/>
</dbReference>
<dbReference type="EC" id="4.1.1.23" evidence="15"/>
<dbReference type="NCBIfam" id="TIGR01740">
    <property type="entry name" value="pyrF"/>
    <property type="match status" value="1"/>
</dbReference>
<comment type="pathway">
    <text evidence="3 16">Pyrimidine metabolism; UMP biosynthesis via de novo pathway; UMP from orotate: step 1/2.</text>
</comment>
<feature type="binding site" evidence="15 18">
    <location>
        <position position="13"/>
    </location>
    <ligand>
        <name>substrate</name>
    </ligand>
</feature>
<feature type="binding site" evidence="15 18">
    <location>
        <position position="188"/>
    </location>
    <ligand>
        <name>substrate</name>
    </ligand>
</feature>
<feature type="binding site" evidence="16">
    <location>
        <position position="343"/>
    </location>
    <ligand>
        <name>5-phospho-alpha-D-ribose 1-diphosphate</name>
        <dbReference type="ChEBI" id="CHEBI:58017"/>
        <note>ligand shared between dimeric partners</note>
    </ligand>
</feature>
<protein>
    <recommendedName>
        <fullName evidence="15 16">Multifunctional fusion protein</fullName>
    </recommendedName>
    <domain>
        <recommendedName>
            <fullName evidence="15">Orotidine 5'-phosphate decarboxylase</fullName>
            <ecNumber evidence="15">4.1.1.23</ecNumber>
        </recommendedName>
        <alternativeName>
            <fullName evidence="15">OMP decarboxylase</fullName>
            <shortName evidence="15">OMPDCase</shortName>
            <shortName evidence="15">OMPdecase</shortName>
        </alternativeName>
    </domain>
    <domain>
        <recommendedName>
            <fullName evidence="16">Orotate phosphoribosyltransferase</fullName>
            <shortName evidence="16">OPRT</shortName>
            <shortName evidence="16">OPRTase</shortName>
            <ecNumber evidence="16">2.4.2.10</ecNumber>
        </recommendedName>
    </domain>
</protein>
<evidence type="ECO:0000256" key="12">
    <source>
        <dbReference type="ARBA" id="ARBA00023268"/>
    </source>
</evidence>
<evidence type="ECO:0000256" key="1">
    <source>
        <dbReference type="ARBA" id="ARBA00002356"/>
    </source>
</evidence>
<dbReference type="SMART" id="SM00934">
    <property type="entry name" value="OMPdecase"/>
    <property type="match status" value="1"/>
</dbReference>
<evidence type="ECO:0000256" key="4">
    <source>
        <dbReference type="ARBA" id="ARBA00006221"/>
    </source>
</evidence>
<dbReference type="HAMAP" id="MF_01200_B">
    <property type="entry name" value="OMPdecase_type1_B"/>
    <property type="match status" value="1"/>
</dbReference>